<feature type="region of interest" description="Disordered" evidence="1">
    <location>
        <begin position="71"/>
        <end position="97"/>
    </location>
</feature>
<evidence type="ECO:0000313" key="2">
    <source>
        <dbReference type="Ensembl" id="ENSDNVP00000025075.1"/>
    </source>
</evidence>
<reference evidence="2" key="2">
    <citation type="submission" date="2025-09" db="UniProtKB">
        <authorList>
            <consortium name="Ensembl"/>
        </authorList>
    </citation>
    <scope>IDENTIFICATION</scope>
</reference>
<evidence type="ECO:0000256" key="1">
    <source>
        <dbReference type="SAM" id="MobiDB-lite"/>
    </source>
</evidence>
<name>A0A8C4KL23_DRONO</name>
<keyword evidence="3" id="KW-1185">Reference proteome</keyword>
<organism evidence="2 3">
    <name type="scientific">Dromaius novaehollandiae</name>
    <name type="common">Emu</name>
    <dbReference type="NCBI Taxonomy" id="8790"/>
    <lineage>
        <taxon>Eukaryota</taxon>
        <taxon>Metazoa</taxon>
        <taxon>Chordata</taxon>
        <taxon>Craniata</taxon>
        <taxon>Vertebrata</taxon>
        <taxon>Euteleostomi</taxon>
        <taxon>Archelosauria</taxon>
        <taxon>Archosauria</taxon>
        <taxon>Dinosauria</taxon>
        <taxon>Saurischia</taxon>
        <taxon>Theropoda</taxon>
        <taxon>Coelurosauria</taxon>
        <taxon>Aves</taxon>
        <taxon>Palaeognathae</taxon>
        <taxon>Casuariiformes</taxon>
        <taxon>Dromaiidae</taxon>
        <taxon>Dromaius</taxon>
    </lineage>
</organism>
<accession>A0A8C4KL23</accession>
<dbReference type="AlphaFoldDB" id="A0A8C4KL23"/>
<reference evidence="2" key="1">
    <citation type="submission" date="2025-08" db="UniProtKB">
        <authorList>
            <consortium name="Ensembl"/>
        </authorList>
    </citation>
    <scope>IDENTIFICATION</scope>
</reference>
<protein>
    <submittedName>
        <fullName evidence="2">Uncharacterized protein</fullName>
    </submittedName>
</protein>
<proteinExistence type="predicted"/>
<sequence length="131" mass="12729">GCSRPGREGGCCGAQGAGCHGAQGTGCSGAQGVGCHGAQGAGCCGAQGAGCCGTHGVGCHGAQGAGCCRAQGSSLRPQTCPRYPPRRHGPAASPSAALLDQVPGLGSARPRAFHRRQVQGGSRLCRPVLSH</sequence>
<dbReference type="Ensembl" id="ENSDNVT00000030349.1">
    <property type="protein sequence ID" value="ENSDNVP00000025075.1"/>
    <property type="gene ID" value="ENSDNVG00000017442.1"/>
</dbReference>
<dbReference type="Proteomes" id="UP000694423">
    <property type="component" value="Unplaced"/>
</dbReference>
<evidence type="ECO:0000313" key="3">
    <source>
        <dbReference type="Proteomes" id="UP000694423"/>
    </source>
</evidence>